<keyword evidence="2" id="KW-1185">Reference proteome</keyword>
<reference evidence="1" key="2">
    <citation type="journal article" date="2022" name="New Phytol.">
        <title>Evolutionary transition to the ectomycorrhizal habit in the genomes of a hyperdiverse lineage of mushroom-forming fungi.</title>
        <authorList>
            <person name="Looney B."/>
            <person name="Miyauchi S."/>
            <person name="Morin E."/>
            <person name="Drula E."/>
            <person name="Courty P.E."/>
            <person name="Kohler A."/>
            <person name="Kuo A."/>
            <person name="LaButti K."/>
            <person name="Pangilinan J."/>
            <person name="Lipzen A."/>
            <person name="Riley R."/>
            <person name="Andreopoulos W."/>
            <person name="He G."/>
            <person name="Johnson J."/>
            <person name="Nolan M."/>
            <person name="Tritt A."/>
            <person name="Barry K.W."/>
            <person name="Grigoriev I.V."/>
            <person name="Nagy L.G."/>
            <person name="Hibbett D."/>
            <person name="Henrissat B."/>
            <person name="Matheny P.B."/>
            <person name="Labbe J."/>
            <person name="Martin F.M."/>
        </authorList>
    </citation>
    <scope>NUCLEOTIDE SEQUENCE</scope>
    <source>
        <strain evidence="1">EC-137</strain>
    </source>
</reference>
<dbReference type="Proteomes" id="UP000814128">
    <property type="component" value="Unassembled WGS sequence"/>
</dbReference>
<name>A0ACB8Q5N2_9AGAM</name>
<comment type="caution">
    <text evidence="1">The sequence shown here is derived from an EMBL/GenBank/DDBJ whole genome shotgun (WGS) entry which is preliminary data.</text>
</comment>
<protein>
    <submittedName>
        <fullName evidence="1">Uncharacterized protein</fullName>
    </submittedName>
</protein>
<organism evidence="1 2">
    <name type="scientific">Vararia minispora EC-137</name>
    <dbReference type="NCBI Taxonomy" id="1314806"/>
    <lineage>
        <taxon>Eukaryota</taxon>
        <taxon>Fungi</taxon>
        <taxon>Dikarya</taxon>
        <taxon>Basidiomycota</taxon>
        <taxon>Agaricomycotina</taxon>
        <taxon>Agaricomycetes</taxon>
        <taxon>Russulales</taxon>
        <taxon>Lachnocladiaceae</taxon>
        <taxon>Vararia</taxon>
    </lineage>
</organism>
<proteinExistence type="predicted"/>
<accession>A0ACB8Q5N2</accession>
<evidence type="ECO:0000313" key="2">
    <source>
        <dbReference type="Proteomes" id="UP000814128"/>
    </source>
</evidence>
<sequence>MDFSIVDFPFVAVEWANPLGDDLMLDQPQHPIYYPNGPTPIQGQELDGLAPEVIQQPAGQIQQPADQIQQPAEQIPQPAPAPPEDGLLVCVFGSEDARNLIVAFFHPGPVPPDIRFEDAHGDERRPRYTVPVTIPLEVAGALAPAEGQNQAVLIDVSNEPSAVGIPYEQVMFMPGGGPGNASYTRHALNARLLPTVFFEDMDGRLGVSLNVALGPQGELASVLRDALMPARIGEGTTKHIHVRRRGYKEHGLQIRLDGGRPRSHMDFLRCNASAVESSFLPQENLRLQDIKVLCSVNKFSKRLLLRHFLVRYW</sequence>
<reference evidence="1" key="1">
    <citation type="submission" date="2021-02" db="EMBL/GenBank/DDBJ databases">
        <authorList>
            <consortium name="DOE Joint Genome Institute"/>
            <person name="Ahrendt S."/>
            <person name="Looney B.P."/>
            <person name="Miyauchi S."/>
            <person name="Morin E."/>
            <person name="Drula E."/>
            <person name="Courty P.E."/>
            <person name="Chicoki N."/>
            <person name="Fauchery L."/>
            <person name="Kohler A."/>
            <person name="Kuo A."/>
            <person name="Labutti K."/>
            <person name="Pangilinan J."/>
            <person name="Lipzen A."/>
            <person name="Riley R."/>
            <person name="Andreopoulos W."/>
            <person name="He G."/>
            <person name="Johnson J."/>
            <person name="Barry K.W."/>
            <person name="Grigoriev I.V."/>
            <person name="Nagy L."/>
            <person name="Hibbett D."/>
            <person name="Henrissat B."/>
            <person name="Matheny P.B."/>
            <person name="Labbe J."/>
            <person name="Martin F."/>
        </authorList>
    </citation>
    <scope>NUCLEOTIDE SEQUENCE</scope>
    <source>
        <strain evidence="1">EC-137</strain>
    </source>
</reference>
<gene>
    <name evidence="1" type="ORF">K488DRAFT_74972</name>
</gene>
<dbReference type="EMBL" id="MU274111">
    <property type="protein sequence ID" value="KAI0026916.1"/>
    <property type="molecule type" value="Genomic_DNA"/>
</dbReference>
<evidence type="ECO:0000313" key="1">
    <source>
        <dbReference type="EMBL" id="KAI0026916.1"/>
    </source>
</evidence>